<reference evidence="1 2" key="1">
    <citation type="submission" date="2014-02" db="EMBL/GenBank/DDBJ databases">
        <title>Draft genome sequence of Lysinibacillus odysseyi NBRC 100172.</title>
        <authorList>
            <person name="Zhang F."/>
            <person name="Wang G."/>
            <person name="Zhang L."/>
        </authorList>
    </citation>
    <scope>NUCLEOTIDE SEQUENCE [LARGE SCALE GENOMIC DNA]</scope>
    <source>
        <strain evidence="1 2">NBRC 100172</strain>
    </source>
</reference>
<gene>
    <name evidence="1" type="ORF">CD32_20980</name>
</gene>
<evidence type="ECO:0000313" key="1">
    <source>
        <dbReference type="EMBL" id="KGR81804.1"/>
    </source>
</evidence>
<sequence length="208" mass="22208">MAMDISNILSVYGSSLLNKTSSTQSSLAGNTNFSNYLLNALSGTEMSTRSNESTLLSALSSSSNTSLVQALLSDDSSMNLLADSLPATAGKTGSAFSSLDGNPIGMDHQIPGSDYFSNMLTSSLQSQVMSMMANTKMKLEDDLNTDIEKTGDSPSLGVQQTITRMQNNISNLDHFISERKTENSLLDALNANSSFTQYLVNKNRSSAL</sequence>
<proteinExistence type="predicted"/>
<comment type="caution">
    <text evidence="1">The sequence shown here is derived from an EMBL/GenBank/DDBJ whole genome shotgun (WGS) entry which is preliminary data.</text>
</comment>
<dbReference type="STRING" id="1220589.CD32_20980"/>
<protein>
    <submittedName>
        <fullName evidence="1">Uncharacterized protein</fullName>
    </submittedName>
</protein>
<dbReference type="Proteomes" id="UP000030437">
    <property type="component" value="Unassembled WGS sequence"/>
</dbReference>
<keyword evidence="2" id="KW-1185">Reference proteome</keyword>
<organism evidence="1 2">
    <name type="scientific">Lysinibacillus odysseyi 34hs-1 = NBRC 100172</name>
    <dbReference type="NCBI Taxonomy" id="1220589"/>
    <lineage>
        <taxon>Bacteria</taxon>
        <taxon>Bacillati</taxon>
        <taxon>Bacillota</taxon>
        <taxon>Bacilli</taxon>
        <taxon>Bacillales</taxon>
        <taxon>Bacillaceae</taxon>
        <taxon>Lysinibacillus</taxon>
    </lineage>
</organism>
<name>A0A0A3IAT6_9BACI</name>
<dbReference type="AlphaFoldDB" id="A0A0A3IAT6"/>
<dbReference type="RefSeq" id="WP_036158711.1">
    <property type="nucleotide sequence ID" value="NZ_AVCX01000001.1"/>
</dbReference>
<accession>A0A0A3IAT6</accession>
<evidence type="ECO:0000313" key="2">
    <source>
        <dbReference type="Proteomes" id="UP000030437"/>
    </source>
</evidence>
<dbReference type="EMBL" id="JPVP01000060">
    <property type="protein sequence ID" value="KGR81804.1"/>
    <property type="molecule type" value="Genomic_DNA"/>
</dbReference>